<reference evidence="5 8" key="2">
    <citation type="submission" date="2019-07" db="EMBL/GenBank/DDBJ databases">
        <title>Whole genome shotgun sequence of Halolactibacillus halophilus NBRC 100868.</title>
        <authorList>
            <person name="Hosoyama A."/>
            <person name="Uohara A."/>
            <person name="Ohji S."/>
            <person name="Ichikawa N."/>
        </authorList>
    </citation>
    <scope>NUCLEOTIDE SEQUENCE [LARGE SCALE GENOMIC DNA]</scope>
    <source>
        <strain evidence="5 8">NBRC 100868</strain>
    </source>
</reference>
<dbReference type="STRING" id="306540.SAMN05421839_1426"/>
<dbReference type="Gene3D" id="1.10.10.10">
    <property type="entry name" value="Winged helix-like DNA-binding domain superfamily/Winged helix DNA-binding domain"/>
    <property type="match status" value="1"/>
</dbReference>
<evidence type="ECO:0000256" key="2">
    <source>
        <dbReference type="ARBA" id="ARBA00023015"/>
    </source>
</evidence>
<evidence type="ECO:0000256" key="3">
    <source>
        <dbReference type="ARBA" id="ARBA00023125"/>
    </source>
</evidence>
<dbReference type="PIRSF" id="PIRSF019455">
    <property type="entry name" value="CopR_AtkY"/>
    <property type="match status" value="1"/>
</dbReference>
<evidence type="ECO:0000313" key="8">
    <source>
        <dbReference type="Proteomes" id="UP000321547"/>
    </source>
</evidence>
<evidence type="ECO:0000313" key="6">
    <source>
        <dbReference type="EMBL" id="SFP68306.1"/>
    </source>
</evidence>
<evidence type="ECO:0000313" key="7">
    <source>
        <dbReference type="Proteomes" id="UP000242243"/>
    </source>
</evidence>
<organism evidence="6 7">
    <name type="scientific">Halolactibacillus halophilus</name>
    <dbReference type="NCBI Taxonomy" id="306540"/>
    <lineage>
        <taxon>Bacteria</taxon>
        <taxon>Bacillati</taxon>
        <taxon>Bacillota</taxon>
        <taxon>Bacilli</taxon>
        <taxon>Bacillales</taxon>
        <taxon>Bacillaceae</taxon>
        <taxon>Halolactibacillus</taxon>
    </lineage>
</organism>
<dbReference type="NCBIfam" id="TIGR02698">
    <property type="entry name" value="CopY_TcrY"/>
    <property type="match status" value="1"/>
</dbReference>
<keyword evidence="4" id="KW-0804">Transcription</keyword>
<reference evidence="6 7" key="1">
    <citation type="submission" date="2016-10" db="EMBL/GenBank/DDBJ databases">
        <authorList>
            <person name="de Groot N.N."/>
        </authorList>
    </citation>
    <scope>NUCLEOTIDE SEQUENCE [LARGE SCALE GENOMIC DNA]</scope>
    <source>
        <strain evidence="6 7">DSM 17073</strain>
    </source>
</reference>
<dbReference type="OrthoDB" id="1849040at2"/>
<evidence type="ECO:0000256" key="1">
    <source>
        <dbReference type="ARBA" id="ARBA00011046"/>
    </source>
</evidence>
<sequence length="149" mass="17044">MTIEMDKDITNAEWEVMRVVWAQTEVPSQVIIDVLMDKRGWKEPTIKTLIGRLVKKGALKTRKEGRKFLYSTDIKEDALVNETLDHFFHNICSKDIGKTIGVLIDEAILSHEDVALLKEKLIQKEQVAYDTVPCNCVKGQCQCQCQRHG</sequence>
<protein>
    <submittedName>
        <fullName evidence="6">Copper transport repressor, CopY/TcrY family</fullName>
    </submittedName>
    <submittedName>
        <fullName evidence="5">Uracil phosphoribosyltransferase</fullName>
    </submittedName>
</protein>
<comment type="similarity">
    <text evidence="1">Belongs to the BlaI transcriptional regulatory family.</text>
</comment>
<dbReference type="GO" id="GO:0016757">
    <property type="term" value="F:glycosyltransferase activity"/>
    <property type="evidence" value="ECO:0007669"/>
    <property type="project" value="UniProtKB-KW"/>
</dbReference>
<dbReference type="AlphaFoldDB" id="A0A1I5SDA5"/>
<name>A0A1I5SDA5_9BACI</name>
<dbReference type="Pfam" id="PF03965">
    <property type="entry name" value="Penicillinase_R"/>
    <property type="match status" value="1"/>
</dbReference>
<dbReference type="InterPro" id="IPR036388">
    <property type="entry name" value="WH-like_DNA-bd_sf"/>
</dbReference>
<evidence type="ECO:0000313" key="5">
    <source>
        <dbReference type="EMBL" id="GEM02537.1"/>
    </source>
</evidence>
<dbReference type="EMBL" id="BJWI01000042">
    <property type="protein sequence ID" value="GEM02537.1"/>
    <property type="molecule type" value="Genomic_DNA"/>
</dbReference>
<keyword evidence="3" id="KW-0238">DNA-binding</keyword>
<keyword evidence="5" id="KW-0328">Glycosyltransferase</keyword>
<dbReference type="GO" id="GO:0045892">
    <property type="term" value="P:negative regulation of DNA-templated transcription"/>
    <property type="evidence" value="ECO:0007669"/>
    <property type="project" value="InterPro"/>
</dbReference>
<accession>A0A1I5SDA5</accession>
<gene>
    <name evidence="5" type="ORF">HHA03_20690</name>
    <name evidence="6" type="ORF">SAMN05421839_1426</name>
</gene>
<proteinExistence type="inferred from homology"/>
<dbReference type="InterPro" id="IPR036390">
    <property type="entry name" value="WH_DNA-bd_sf"/>
</dbReference>
<dbReference type="EMBL" id="FOXC01000042">
    <property type="protein sequence ID" value="SFP68306.1"/>
    <property type="molecule type" value="Genomic_DNA"/>
</dbReference>
<dbReference type="RefSeq" id="WP_089833524.1">
    <property type="nucleotide sequence ID" value="NZ_BJWI01000042.1"/>
</dbReference>
<dbReference type="SUPFAM" id="SSF46785">
    <property type="entry name" value="Winged helix' DNA-binding domain"/>
    <property type="match status" value="1"/>
</dbReference>
<dbReference type="Proteomes" id="UP000321547">
    <property type="component" value="Unassembled WGS sequence"/>
</dbReference>
<evidence type="ECO:0000256" key="4">
    <source>
        <dbReference type="ARBA" id="ARBA00023163"/>
    </source>
</evidence>
<dbReference type="Proteomes" id="UP000242243">
    <property type="component" value="Unassembled WGS sequence"/>
</dbReference>
<keyword evidence="5" id="KW-0808">Transferase</keyword>
<keyword evidence="2" id="KW-0805">Transcription regulation</keyword>
<dbReference type="InterPro" id="IPR014071">
    <property type="entry name" value="Cu_transp_CopY/TcrY"/>
</dbReference>
<dbReference type="InterPro" id="IPR005650">
    <property type="entry name" value="BlaI_family"/>
</dbReference>
<dbReference type="GO" id="GO:0003677">
    <property type="term" value="F:DNA binding"/>
    <property type="evidence" value="ECO:0007669"/>
    <property type="project" value="UniProtKB-KW"/>
</dbReference>
<keyword evidence="8" id="KW-1185">Reference proteome</keyword>